<dbReference type="Proteomes" id="UP001293593">
    <property type="component" value="Unassembled WGS sequence"/>
</dbReference>
<comment type="caution">
    <text evidence="2">The sequence shown here is derived from an EMBL/GenBank/DDBJ whole genome shotgun (WGS) entry which is preliminary data.</text>
</comment>
<dbReference type="InterPro" id="IPR004252">
    <property type="entry name" value="Probable_transposase_24"/>
</dbReference>
<evidence type="ECO:0008006" key="4">
    <source>
        <dbReference type="Google" id="ProtNLM"/>
    </source>
</evidence>
<feature type="compositionally biased region" description="Polar residues" evidence="1">
    <location>
        <begin position="47"/>
        <end position="57"/>
    </location>
</feature>
<gene>
    <name evidence="2" type="ORF">QN277_019097</name>
</gene>
<reference evidence="2" key="1">
    <citation type="submission" date="2023-10" db="EMBL/GenBank/DDBJ databases">
        <title>Chromosome-level genome of the transformable northern wattle, Acacia crassicarpa.</title>
        <authorList>
            <person name="Massaro I."/>
            <person name="Sinha N.R."/>
            <person name="Poethig S."/>
            <person name="Leichty A.R."/>
        </authorList>
    </citation>
    <scope>NUCLEOTIDE SEQUENCE</scope>
    <source>
        <strain evidence="2">Acra3RX</strain>
        <tissue evidence="2">Leaf</tissue>
    </source>
</reference>
<feature type="region of interest" description="Disordered" evidence="1">
    <location>
        <begin position="407"/>
        <end position="436"/>
    </location>
</feature>
<evidence type="ECO:0000313" key="3">
    <source>
        <dbReference type="Proteomes" id="UP001293593"/>
    </source>
</evidence>
<dbReference type="AlphaFoldDB" id="A0AAE1JUZ6"/>
<feature type="region of interest" description="Disordered" evidence="1">
    <location>
        <begin position="1"/>
        <end position="104"/>
    </location>
</feature>
<accession>A0AAE1JUZ6</accession>
<dbReference type="Pfam" id="PF03004">
    <property type="entry name" value="Transposase_24"/>
    <property type="match status" value="1"/>
</dbReference>
<sequence>MEHRGGRSGTGRSGDSSRPHPIRGGRAISSTSSIGRGLGSSPEMPSFTLSSSPSTVDSVLGCRGRGVPVSPSDPQQGAEQPASPQSQVGDASSSGTPAWGTFDPSTGKMWIKPVGGKEFLPNKPVKKFLKDQMFRNFIHPWASWTEIPQADRDVWFKEFLGEFSWLPVDLVDLKRAYCFKASKLMSDRFYKLRTGLGKKNWIQDEVKAQLFERWATDEKFIKKREQNKLNRARMDGPSYAGGCIPFSEHKRKIADKGEVPADTIHWAAFERTHSKEIEGEKRWINTKSQQCAETYQQLTQERDSQIENDPTSSYADNESLFIQAAGGFDKKGRVFGMGASASELKSSMKRSSGSIGSVAPDDKRVKMLEAKVKEQQEQMKEQGEQMKEQGEQVKEQGKMILELRKLLQSLMKDKGTGPPPNGDGDTDGDPAQTAAV</sequence>
<organism evidence="2 3">
    <name type="scientific">Acacia crassicarpa</name>
    <name type="common">northern wattle</name>
    <dbReference type="NCBI Taxonomy" id="499986"/>
    <lineage>
        <taxon>Eukaryota</taxon>
        <taxon>Viridiplantae</taxon>
        <taxon>Streptophyta</taxon>
        <taxon>Embryophyta</taxon>
        <taxon>Tracheophyta</taxon>
        <taxon>Spermatophyta</taxon>
        <taxon>Magnoliopsida</taxon>
        <taxon>eudicotyledons</taxon>
        <taxon>Gunneridae</taxon>
        <taxon>Pentapetalae</taxon>
        <taxon>rosids</taxon>
        <taxon>fabids</taxon>
        <taxon>Fabales</taxon>
        <taxon>Fabaceae</taxon>
        <taxon>Caesalpinioideae</taxon>
        <taxon>mimosoid clade</taxon>
        <taxon>Acacieae</taxon>
        <taxon>Acacia</taxon>
    </lineage>
</organism>
<evidence type="ECO:0000256" key="1">
    <source>
        <dbReference type="SAM" id="MobiDB-lite"/>
    </source>
</evidence>
<keyword evidence="3" id="KW-1185">Reference proteome</keyword>
<protein>
    <recommendedName>
        <fullName evidence="4">Transposase, Ptta/En/Spm, plant</fullName>
    </recommendedName>
</protein>
<feature type="region of interest" description="Disordered" evidence="1">
    <location>
        <begin position="373"/>
        <end position="393"/>
    </location>
</feature>
<dbReference type="EMBL" id="JAWXYG010000004">
    <property type="protein sequence ID" value="KAK4276108.1"/>
    <property type="molecule type" value="Genomic_DNA"/>
</dbReference>
<feature type="compositionally biased region" description="Polar residues" evidence="1">
    <location>
        <begin position="72"/>
        <end position="96"/>
    </location>
</feature>
<proteinExistence type="predicted"/>
<evidence type="ECO:0000313" key="2">
    <source>
        <dbReference type="EMBL" id="KAK4276108.1"/>
    </source>
</evidence>
<name>A0AAE1JUZ6_9FABA</name>